<accession>A0ABR3PID6</accession>
<name>A0ABR3PID6_9PEZI</name>
<dbReference type="RefSeq" id="XP_069202180.1">
    <property type="nucleotide sequence ID" value="XM_069343626.1"/>
</dbReference>
<comment type="caution">
    <text evidence="2">The sequence shown here is derived from an EMBL/GenBank/DDBJ whole genome shotgun (WGS) entry which is preliminary data.</text>
</comment>
<feature type="region of interest" description="Disordered" evidence="1">
    <location>
        <begin position="107"/>
        <end position="255"/>
    </location>
</feature>
<evidence type="ECO:0000313" key="2">
    <source>
        <dbReference type="EMBL" id="KAL1305907.1"/>
    </source>
</evidence>
<feature type="region of interest" description="Disordered" evidence="1">
    <location>
        <begin position="348"/>
        <end position="370"/>
    </location>
</feature>
<gene>
    <name evidence="2" type="ORF">AAFC00_004051</name>
</gene>
<proteinExistence type="predicted"/>
<reference evidence="2 3" key="1">
    <citation type="submission" date="2024-07" db="EMBL/GenBank/DDBJ databases">
        <title>Draft sequence of the Neodothiora populina.</title>
        <authorList>
            <person name="Drown D.D."/>
            <person name="Schuette U.S."/>
            <person name="Buechlein A.B."/>
            <person name="Rusch D.R."/>
            <person name="Winton L.W."/>
            <person name="Adams G.A."/>
        </authorList>
    </citation>
    <scope>NUCLEOTIDE SEQUENCE [LARGE SCALE GENOMIC DNA]</scope>
    <source>
        <strain evidence="2 3">CPC 39397</strain>
    </source>
</reference>
<organism evidence="2 3">
    <name type="scientific">Neodothiora populina</name>
    <dbReference type="NCBI Taxonomy" id="2781224"/>
    <lineage>
        <taxon>Eukaryota</taxon>
        <taxon>Fungi</taxon>
        <taxon>Dikarya</taxon>
        <taxon>Ascomycota</taxon>
        <taxon>Pezizomycotina</taxon>
        <taxon>Dothideomycetes</taxon>
        <taxon>Dothideomycetidae</taxon>
        <taxon>Dothideales</taxon>
        <taxon>Dothioraceae</taxon>
        <taxon>Neodothiora</taxon>
    </lineage>
</organism>
<feature type="compositionally biased region" description="Polar residues" evidence="1">
    <location>
        <begin position="182"/>
        <end position="196"/>
    </location>
</feature>
<dbReference type="GeneID" id="95977751"/>
<feature type="compositionally biased region" description="Polar residues" evidence="1">
    <location>
        <begin position="123"/>
        <end position="141"/>
    </location>
</feature>
<protein>
    <submittedName>
        <fullName evidence="2">Uncharacterized protein</fullName>
    </submittedName>
</protein>
<sequence>MDVLQCPQAARPAPKSPPLAFQTTSNDSLWTPMGLDSNGSLVLSPTVSQLSEAHMSAGEMSMQIQIDKQAEAMRLQHQAFVAERESWQLERDRLYRRIIALESLLKGSTNGHSPARSPLVSPHSGNTLTPPTFRNAASNPASRLASIAEVESTSPVGENRPPLSQLKRASAPTHISIPFEATNPSMDVSTARSKNGSEMIDEVPRSPPQTRATLSPPPPANLHHAGHTPLRASISGDMSPARSNFDGHQDTPTRSNTALNEALTEDMEDDRPLKGPLMLPELPYQPDQENFTMSMLSAKLQDLIEHPEDSEPMVLKTPSPGYSAAMEAGEGNFETPPKDDAALLKPETASAENASEMLSPELKPLEDGGIKLRKKPSCNFGAPLGQLHPVWKP</sequence>
<feature type="region of interest" description="Disordered" evidence="1">
    <location>
        <begin position="1"/>
        <end position="21"/>
    </location>
</feature>
<evidence type="ECO:0000313" key="3">
    <source>
        <dbReference type="Proteomes" id="UP001562354"/>
    </source>
</evidence>
<dbReference type="Proteomes" id="UP001562354">
    <property type="component" value="Unassembled WGS sequence"/>
</dbReference>
<dbReference type="EMBL" id="JBFMKM010000005">
    <property type="protein sequence ID" value="KAL1305907.1"/>
    <property type="molecule type" value="Genomic_DNA"/>
</dbReference>
<keyword evidence="3" id="KW-1185">Reference proteome</keyword>
<evidence type="ECO:0000256" key="1">
    <source>
        <dbReference type="SAM" id="MobiDB-lite"/>
    </source>
</evidence>